<organism evidence="1 2">
    <name type="scientific">Lineolata rhizophorae</name>
    <dbReference type="NCBI Taxonomy" id="578093"/>
    <lineage>
        <taxon>Eukaryota</taxon>
        <taxon>Fungi</taxon>
        <taxon>Dikarya</taxon>
        <taxon>Ascomycota</taxon>
        <taxon>Pezizomycotina</taxon>
        <taxon>Dothideomycetes</taxon>
        <taxon>Dothideomycetes incertae sedis</taxon>
        <taxon>Lineolatales</taxon>
        <taxon>Lineolataceae</taxon>
        <taxon>Lineolata</taxon>
    </lineage>
</organism>
<evidence type="ECO:0000313" key="2">
    <source>
        <dbReference type="Proteomes" id="UP000799766"/>
    </source>
</evidence>
<evidence type="ECO:0000313" key="1">
    <source>
        <dbReference type="EMBL" id="KAF2452459.1"/>
    </source>
</evidence>
<dbReference type="Proteomes" id="UP000799766">
    <property type="component" value="Unassembled WGS sequence"/>
</dbReference>
<name>A0A6A6NLE2_9PEZI</name>
<proteinExistence type="predicted"/>
<reference evidence="1" key="1">
    <citation type="journal article" date="2020" name="Stud. Mycol.">
        <title>101 Dothideomycetes genomes: a test case for predicting lifestyles and emergence of pathogens.</title>
        <authorList>
            <person name="Haridas S."/>
            <person name="Albert R."/>
            <person name="Binder M."/>
            <person name="Bloem J."/>
            <person name="Labutti K."/>
            <person name="Salamov A."/>
            <person name="Andreopoulos B."/>
            <person name="Baker S."/>
            <person name="Barry K."/>
            <person name="Bills G."/>
            <person name="Bluhm B."/>
            <person name="Cannon C."/>
            <person name="Castanera R."/>
            <person name="Culley D."/>
            <person name="Daum C."/>
            <person name="Ezra D."/>
            <person name="Gonzalez J."/>
            <person name="Henrissat B."/>
            <person name="Kuo A."/>
            <person name="Liang C."/>
            <person name="Lipzen A."/>
            <person name="Lutzoni F."/>
            <person name="Magnuson J."/>
            <person name="Mondo S."/>
            <person name="Nolan M."/>
            <person name="Ohm R."/>
            <person name="Pangilinan J."/>
            <person name="Park H.-J."/>
            <person name="Ramirez L."/>
            <person name="Alfaro M."/>
            <person name="Sun H."/>
            <person name="Tritt A."/>
            <person name="Yoshinaga Y."/>
            <person name="Zwiers L.-H."/>
            <person name="Turgeon B."/>
            <person name="Goodwin S."/>
            <person name="Spatafora J."/>
            <person name="Crous P."/>
            <person name="Grigoriev I."/>
        </authorList>
    </citation>
    <scope>NUCLEOTIDE SEQUENCE</scope>
    <source>
        <strain evidence="1">ATCC 16933</strain>
    </source>
</reference>
<accession>A0A6A6NLE2</accession>
<protein>
    <submittedName>
        <fullName evidence="1">Uncharacterized protein</fullName>
    </submittedName>
</protein>
<dbReference type="EMBL" id="MU001709">
    <property type="protein sequence ID" value="KAF2452459.1"/>
    <property type="molecule type" value="Genomic_DNA"/>
</dbReference>
<gene>
    <name evidence="1" type="ORF">BDY21DRAFT_359244</name>
</gene>
<sequence length="174" mass="19459">MYKALLPAPTRQSFATVSIRFESPNLLPLQFARARGRFRERVWVGCCHAPQQYSRNHHHTSARRGVEPSTVLRDGAALPRHVSRDPVPLRLRLSPPARAHRVRALPQARISGATLRRLLRHLPGRAGHRGDGSAAGVLRRRVQGLLLHDQAARRRVPVRERAVLPAIALRLLGA</sequence>
<keyword evidence="2" id="KW-1185">Reference proteome</keyword>
<dbReference type="AlphaFoldDB" id="A0A6A6NLE2"/>